<dbReference type="Gene3D" id="3.40.50.300">
    <property type="entry name" value="P-loop containing nucleotide triphosphate hydrolases"/>
    <property type="match status" value="1"/>
</dbReference>
<dbReference type="Pfam" id="PF03959">
    <property type="entry name" value="FSH1"/>
    <property type="match status" value="1"/>
</dbReference>
<sequence length="1053" mass="115356">MSSNPFGDKIVGRGVRGRGRGASVSGRGSKGGRGRGGRQGSAAAVACNNRRPRWASTSDANTNRKKLLVLHGNRQTGELLLGRMEKLQKTLLREDGLGWQMDAPEAPHLYSEEDDSGDDESDKYTSNTSRWQRTWWHRKGNTYQGLEESITMLHQMWNDSTGDQDFVGILGFSQGSRLAHIISILHTITNSVAFPGLQFVVHTSGYGDCPMPDNFVTYLKDEWGSVISPSVLSSLDDPQYNFDEVKIQITNLHVMGENDKLVPVSSSRALMKYYDNPQVHVHPGGHHVPVKAGDVQKYVQFLKDVQDDVKIQLQSTSLGTNSTLLSDTTATPPEAPTVEPPDEEHGQSQIDEVSALAQIFPDEFQLLSESTPINLDNHDPHDYSEEARSYQHPIRYSIKLQPQDDCEQQLWPRKSISLGIKYPPTYPDISPLVSLIHDMNYLEFSLHQSEALLSAVRRAMEEEEGMPCVMSMVYAARDFFEGGGLSQSASSGHGDTRNTAITSELNATIDDEEEPPPSDGLTASLRSASSKRIEECTLQGLQIASTMLERTHSDDVGEVNGSGKGGSWKYTIGLVGKPSAGKSTLFNAATAFARQRGSTREGNINSDCDDESDIAIGGAAMAPHPFTTIDPNVGYCLVPAPTGACPEDDAEDLAVLTASGLTLGSTHGRDSTGRRLLPVCLKDVAGLVPGAYQGRGKGNKFLDDLTDADVLVHVVDVSGSSDSEGNKVVSDDGCSESNHPMADLAWVRNELVEWVNNNLSSKWDNILRRGKDKLVGMFSGYKQSQSFVLDVFAAFEKYATVEEGRYHVFDNLEQWDQGDLHRLVSAFLGVRFPMALALNKSDLPSAPQYIKDIQSKLPIHGSHVGIELSAHKEMQFMRQYITLAMKAKTTGENIPQPNAFPNGVWNCLQAAMSLRSPVLVFPVGDMVSYEPLPGMEDYATRHASLPNKGMICCLINAGGNAPSYWDSKEEVYNSKSGAKPALRDVLLMKPGSIVEDVFLGLKWVGALSGDFVRAEGAARIGEKPKLVSKTDVVGKHNRILRIMTTKRIEWQKK</sequence>
<dbReference type="PANTHER" id="PTHR23305">
    <property type="entry name" value="OBG GTPASE FAMILY"/>
    <property type="match status" value="1"/>
</dbReference>
<dbReference type="SMART" id="SM00591">
    <property type="entry name" value="RWD"/>
    <property type="match status" value="1"/>
</dbReference>
<dbReference type="eggNOG" id="KOG2551">
    <property type="taxonomic scope" value="Eukaryota"/>
</dbReference>
<dbReference type="InterPro" id="IPR016135">
    <property type="entry name" value="UBQ-conjugating_enzyme/RWD"/>
</dbReference>
<dbReference type="InterPro" id="IPR006073">
    <property type="entry name" value="GTP-bd"/>
</dbReference>
<feature type="region of interest" description="Disordered" evidence="3">
    <location>
        <begin position="321"/>
        <end position="345"/>
    </location>
</feature>
<dbReference type="Pfam" id="PF05773">
    <property type="entry name" value="RWD"/>
    <property type="match status" value="1"/>
</dbReference>
<dbReference type="AlphaFoldDB" id="B8BUP1"/>
<dbReference type="GO" id="GO:0005737">
    <property type="term" value="C:cytoplasm"/>
    <property type="evidence" value="ECO:0000318"/>
    <property type="project" value="GO_Central"/>
</dbReference>
<evidence type="ECO:0000313" key="5">
    <source>
        <dbReference type="EMBL" id="EED94793.1"/>
    </source>
</evidence>
<dbReference type="InParanoid" id="B8BUP1"/>
<dbReference type="OMA" id="HPIRYSI"/>
<name>B8BUP1_THAPS</name>
<dbReference type="GO" id="GO:0005525">
    <property type="term" value="F:GTP binding"/>
    <property type="evidence" value="ECO:0007669"/>
    <property type="project" value="UniProtKB-KW"/>
</dbReference>
<dbReference type="SUPFAM" id="SSF52540">
    <property type="entry name" value="P-loop containing nucleoside triphosphate hydrolases"/>
    <property type="match status" value="1"/>
</dbReference>
<dbReference type="Gene3D" id="3.10.110.10">
    <property type="entry name" value="Ubiquitin Conjugating Enzyme"/>
    <property type="match status" value="1"/>
</dbReference>
<dbReference type="InterPro" id="IPR005645">
    <property type="entry name" value="FSH-like_dom"/>
</dbReference>
<dbReference type="SUPFAM" id="SSF53474">
    <property type="entry name" value="alpha/beta-Hydrolases"/>
    <property type="match status" value="1"/>
</dbReference>
<keyword evidence="6" id="KW-1185">Reference proteome</keyword>
<feature type="domain" description="RWD" evidence="4">
    <location>
        <begin position="351"/>
        <end position="483"/>
    </location>
</feature>
<dbReference type="FunFam" id="3.40.50.1820:FF:000534">
    <property type="entry name" value="Serine_hydrolase_(FSH1)/50S_ribosome-binding_GTPase/GTPase_of_uncharacterized_function_C-terminal_-_putative"/>
    <property type="match status" value="1"/>
</dbReference>
<feature type="compositionally biased region" description="Low complexity" evidence="3">
    <location>
        <begin position="321"/>
        <end position="332"/>
    </location>
</feature>
<dbReference type="Pfam" id="PF01926">
    <property type="entry name" value="MMR_HSR1"/>
    <property type="match status" value="1"/>
</dbReference>
<dbReference type="SUPFAM" id="SSF54495">
    <property type="entry name" value="UBC-like"/>
    <property type="match status" value="1"/>
</dbReference>
<dbReference type="InterPro" id="IPR029058">
    <property type="entry name" value="AB_hydrolase_fold"/>
</dbReference>
<evidence type="ECO:0000313" key="6">
    <source>
        <dbReference type="Proteomes" id="UP000001449"/>
    </source>
</evidence>
<dbReference type="KEGG" id="tps:THAPSDRAFT_21326"/>
<dbReference type="Gene3D" id="1.10.8.470">
    <property type="match status" value="1"/>
</dbReference>
<dbReference type="GO" id="GO:0016887">
    <property type="term" value="F:ATP hydrolysis activity"/>
    <property type="evidence" value="ECO:0000318"/>
    <property type="project" value="GO_Central"/>
</dbReference>
<feature type="region of interest" description="Disordered" evidence="3">
    <location>
        <begin position="1"/>
        <end position="60"/>
    </location>
</feature>
<evidence type="ECO:0000259" key="4">
    <source>
        <dbReference type="PROSITE" id="PS50908"/>
    </source>
</evidence>
<dbReference type="PaxDb" id="35128-Thaps21326"/>
<proteinExistence type="predicted"/>
<evidence type="ECO:0000256" key="2">
    <source>
        <dbReference type="ARBA" id="ARBA00023134"/>
    </source>
</evidence>
<protein>
    <recommendedName>
        <fullName evidence="4">RWD domain-containing protein</fullName>
    </recommendedName>
</protein>
<dbReference type="EMBL" id="CM000639">
    <property type="protein sequence ID" value="EED94793.1"/>
    <property type="molecule type" value="Genomic_DNA"/>
</dbReference>
<evidence type="ECO:0000256" key="1">
    <source>
        <dbReference type="ARBA" id="ARBA00022741"/>
    </source>
</evidence>
<feature type="region of interest" description="Disordered" evidence="3">
    <location>
        <begin position="507"/>
        <end position="526"/>
    </location>
</feature>
<reference evidence="5 6" key="2">
    <citation type="journal article" date="2008" name="Nature">
        <title>The Phaeodactylum genome reveals the evolutionary history of diatom genomes.</title>
        <authorList>
            <person name="Bowler C."/>
            <person name="Allen A.E."/>
            <person name="Badger J.H."/>
            <person name="Grimwood J."/>
            <person name="Jabbari K."/>
            <person name="Kuo A."/>
            <person name="Maheswari U."/>
            <person name="Martens C."/>
            <person name="Maumus F."/>
            <person name="Otillar R.P."/>
            <person name="Rayko E."/>
            <person name="Salamov A."/>
            <person name="Vandepoele K."/>
            <person name="Beszteri B."/>
            <person name="Gruber A."/>
            <person name="Heijde M."/>
            <person name="Katinka M."/>
            <person name="Mock T."/>
            <person name="Valentin K."/>
            <person name="Verret F."/>
            <person name="Berges J.A."/>
            <person name="Brownlee C."/>
            <person name="Cadoret J.P."/>
            <person name="Chiovitti A."/>
            <person name="Choi C.J."/>
            <person name="Coesel S."/>
            <person name="De Martino A."/>
            <person name="Detter J.C."/>
            <person name="Durkin C."/>
            <person name="Falciatore A."/>
            <person name="Fournet J."/>
            <person name="Haruta M."/>
            <person name="Huysman M.J."/>
            <person name="Jenkins B.D."/>
            <person name="Jiroutova K."/>
            <person name="Jorgensen R.E."/>
            <person name="Joubert Y."/>
            <person name="Kaplan A."/>
            <person name="Kroger N."/>
            <person name="Kroth P.G."/>
            <person name="La Roche J."/>
            <person name="Lindquist E."/>
            <person name="Lommer M."/>
            <person name="Martin-Jezequel V."/>
            <person name="Lopez P.J."/>
            <person name="Lucas S."/>
            <person name="Mangogna M."/>
            <person name="McGinnis K."/>
            <person name="Medlin L.K."/>
            <person name="Montsant A."/>
            <person name="Oudot-Le Secq M.P."/>
            <person name="Napoli C."/>
            <person name="Obornik M."/>
            <person name="Parker M.S."/>
            <person name="Petit J.L."/>
            <person name="Porcel B.M."/>
            <person name="Poulsen N."/>
            <person name="Robison M."/>
            <person name="Rychlewski L."/>
            <person name="Rynearson T.A."/>
            <person name="Schmutz J."/>
            <person name="Shapiro H."/>
            <person name="Siaut M."/>
            <person name="Stanley M."/>
            <person name="Sussman M.R."/>
            <person name="Taylor A.R."/>
            <person name="Vardi A."/>
            <person name="von Dassow P."/>
            <person name="Vyverman W."/>
            <person name="Willis A."/>
            <person name="Wyrwicz L.S."/>
            <person name="Rokhsar D.S."/>
            <person name="Weissenbach J."/>
            <person name="Armbrust E.V."/>
            <person name="Green B.R."/>
            <person name="Van de Peer Y."/>
            <person name="Grigoriev I.V."/>
        </authorList>
    </citation>
    <scope>NUCLEOTIDE SEQUENCE [LARGE SCALE GENOMIC DNA]</scope>
    <source>
        <strain evidence="5 6">CCMP1335</strain>
    </source>
</reference>
<dbReference type="GeneID" id="7444686"/>
<dbReference type="FunFam" id="1.10.8.470:FF:000001">
    <property type="entry name" value="GTP-binding protein homolog"/>
    <property type="match status" value="1"/>
</dbReference>
<gene>
    <name evidence="5" type="ORF">THAPSDRAFT_21326</name>
</gene>
<dbReference type="HOGENOM" id="CLU_319009_0_0_1"/>
<organism evidence="5 6">
    <name type="scientific">Thalassiosira pseudonana</name>
    <name type="common">Marine diatom</name>
    <name type="synonym">Cyclotella nana</name>
    <dbReference type="NCBI Taxonomy" id="35128"/>
    <lineage>
        <taxon>Eukaryota</taxon>
        <taxon>Sar</taxon>
        <taxon>Stramenopiles</taxon>
        <taxon>Ochrophyta</taxon>
        <taxon>Bacillariophyta</taxon>
        <taxon>Coscinodiscophyceae</taxon>
        <taxon>Thalassiosirophycidae</taxon>
        <taxon>Thalassiosirales</taxon>
        <taxon>Thalassiosiraceae</taxon>
        <taxon>Thalassiosira</taxon>
    </lineage>
</organism>
<dbReference type="Gene3D" id="3.40.50.1820">
    <property type="entry name" value="alpha/beta hydrolase"/>
    <property type="match status" value="1"/>
</dbReference>
<reference evidence="5 6" key="1">
    <citation type="journal article" date="2004" name="Science">
        <title>The genome of the diatom Thalassiosira pseudonana: ecology, evolution, and metabolism.</title>
        <authorList>
            <person name="Armbrust E.V."/>
            <person name="Berges J.A."/>
            <person name="Bowler C."/>
            <person name="Green B.R."/>
            <person name="Martinez D."/>
            <person name="Putnam N.H."/>
            <person name="Zhou S."/>
            <person name="Allen A.E."/>
            <person name="Apt K.E."/>
            <person name="Bechner M."/>
            <person name="Brzezinski M.A."/>
            <person name="Chaal B.K."/>
            <person name="Chiovitti A."/>
            <person name="Davis A.K."/>
            <person name="Demarest M.S."/>
            <person name="Detter J.C."/>
            <person name="Glavina T."/>
            <person name="Goodstein D."/>
            <person name="Hadi M.Z."/>
            <person name="Hellsten U."/>
            <person name="Hildebrand M."/>
            <person name="Jenkins B.D."/>
            <person name="Jurka J."/>
            <person name="Kapitonov V.V."/>
            <person name="Kroger N."/>
            <person name="Lau W.W."/>
            <person name="Lane T.W."/>
            <person name="Larimer F.W."/>
            <person name="Lippmeier J.C."/>
            <person name="Lucas S."/>
            <person name="Medina M."/>
            <person name="Montsant A."/>
            <person name="Obornik M."/>
            <person name="Parker M.S."/>
            <person name="Palenik B."/>
            <person name="Pazour G.J."/>
            <person name="Richardson P.M."/>
            <person name="Rynearson T.A."/>
            <person name="Saito M.A."/>
            <person name="Schwartz D.C."/>
            <person name="Thamatrakoln K."/>
            <person name="Valentin K."/>
            <person name="Vardi A."/>
            <person name="Wilkerson F.P."/>
            <person name="Rokhsar D.S."/>
        </authorList>
    </citation>
    <scope>NUCLEOTIDE SEQUENCE [LARGE SCALE GENOMIC DNA]</scope>
    <source>
        <strain evidence="5 6">CCMP1335</strain>
    </source>
</reference>
<keyword evidence="2" id="KW-0342">GTP-binding</keyword>
<dbReference type="InterPro" id="IPR006575">
    <property type="entry name" value="RWD_dom"/>
</dbReference>
<dbReference type="PROSITE" id="PS50908">
    <property type="entry name" value="RWD"/>
    <property type="match status" value="1"/>
</dbReference>
<accession>B8BUP1</accession>
<dbReference type="eggNOG" id="KOG1491">
    <property type="taxonomic scope" value="Eukaryota"/>
</dbReference>
<dbReference type="RefSeq" id="XP_002287350.1">
    <property type="nucleotide sequence ID" value="XM_002287314.1"/>
</dbReference>
<keyword evidence="1" id="KW-0547">Nucleotide-binding</keyword>
<dbReference type="STRING" id="35128.B8BUP1"/>
<dbReference type="PANTHER" id="PTHR23305:SF1">
    <property type="entry name" value="OBG-TYPE G DOMAIN-CONTAINING PROTEIN"/>
    <property type="match status" value="1"/>
</dbReference>
<dbReference type="InterPro" id="IPR027417">
    <property type="entry name" value="P-loop_NTPase"/>
</dbReference>
<evidence type="ECO:0000256" key="3">
    <source>
        <dbReference type="SAM" id="MobiDB-lite"/>
    </source>
</evidence>
<dbReference type="Proteomes" id="UP000001449">
    <property type="component" value="Chromosome 2"/>
</dbReference>
<dbReference type="CDD" id="cd23823">
    <property type="entry name" value="RWD_GCN2"/>
    <property type="match status" value="1"/>
</dbReference>